<dbReference type="InterPro" id="IPR001173">
    <property type="entry name" value="Glyco_trans_2-like"/>
</dbReference>
<dbReference type="InterPro" id="IPR029044">
    <property type="entry name" value="Nucleotide-diphossugar_trans"/>
</dbReference>
<dbReference type="CDD" id="cd00761">
    <property type="entry name" value="Glyco_tranf_GTA_type"/>
    <property type="match status" value="1"/>
</dbReference>
<dbReference type="PANTHER" id="PTHR22916">
    <property type="entry name" value="GLYCOSYLTRANSFERASE"/>
    <property type="match status" value="1"/>
</dbReference>
<dbReference type="SUPFAM" id="SSF53448">
    <property type="entry name" value="Nucleotide-diphospho-sugar transferases"/>
    <property type="match status" value="1"/>
</dbReference>
<dbReference type="AlphaFoldDB" id="A0A1N7N3W4"/>
<name>A0A1N7N3W4_9GAMM</name>
<dbReference type="PANTHER" id="PTHR22916:SF3">
    <property type="entry name" value="UDP-GLCNAC:BETAGAL BETA-1,3-N-ACETYLGLUCOSAMINYLTRANSFERASE-LIKE PROTEIN 1"/>
    <property type="match status" value="1"/>
</dbReference>
<dbReference type="EMBL" id="FTOH01000006">
    <property type="protein sequence ID" value="SIS93024.1"/>
    <property type="molecule type" value="Genomic_DNA"/>
</dbReference>
<dbReference type="Proteomes" id="UP000185639">
    <property type="component" value="Unassembled WGS sequence"/>
</dbReference>
<sequence length="252" mass="28775">MSLTVTKGEELVSIIMPTYNASSTIEESVRSVINQTYQNWELLITDDASSDNTTQLIANFEDPRIKLAVSKKNYGAGVSRNNSIARATGRYIAFLDSDDLWGKEKLSKQISIMQQYNYAFTYTYYQKFTSEKYGSVVKAPPIVTYDKLLDSNCIGCLTAVYDQYILGKHYMPTIRMRQDMALWLTLLTHIDRAYCITESLAYYRTDTGMTKNKLSAARAQWDLYTKTVGLSKKQSLSRMLKYSVHGLIKKLK</sequence>
<gene>
    <name evidence="2" type="ORF">SAMN05421686_106167</name>
</gene>
<dbReference type="RefSeq" id="WP_076516058.1">
    <property type="nucleotide sequence ID" value="NZ_FTOH01000006.1"/>
</dbReference>
<protein>
    <submittedName>
        <fullName evidence="2">Glycosyl transferase family 2</fullName>
    </submittedName>
</protein>
<dbReference type="Gene3D" id="3.90.550.10">
    <property type="entry name" value="Spore Coat Polysaccharide Biosynthesis Protein SpsA, Chain A"/>
    <property type="match status" value="1"/>
</dbReference>
<dbReference type="STRING" id="484498.SAMN05421686_106167"/>
<proteinExistence type="predicted"/>
<dbReference type="OrthoDB" id="9801954at2"/>
<organism evidence="2 3">
    <name type="scientific">Thalassolituus maritimus</name>
    <dbReference type="NCBI Taxonomy" id="484498"/>
    <lineage>
        <taxon>Bacteria</taxon>
        <taxon>Pseudomonadati</taxon>
        <taxon>Pseudomonadota</taxon>
        <taxon>Gammaproteobacteria</taxon>
        <taxon>Oceanospirillales</taxon>
        <taxon>Oceanospirillaceae</taxon>
        <taxon>Thalassolituus</taxon>
    </lineage>
</organism>
<feature type="domain" description="Glycosyltransferase 2-like" evidence="1">
    <location>
        <begin position="13"/>
        <end position="128"/>
    </location>
</feature>
<evidence type="ECO:0000313" key="3">
    <source>
        <dbReference type="Proteomes" id="UP000185639"/>
    </source>
</evidence>
<keyword evidence="2" id="KW-0808">Transferase</keyword>
<reference evidence="3" key="1">
    <citation type="submission" date="2017-01" db="EMBL/GenBank/DDBJ databases">
        <authorList>
            <person name="Varghese N."/>
            <person name="Submissions S."/>
        </authorList>
    </citation>
    <scope>NUCLEOTIDE SEQUENCE [LARGE SCALE GENOMIC DNA]</scope>
    <source>
        <strain evidence="3">DSM 24913</strain>
    </source>
</reference>
<keyword evidence="3" id="KW-1185">Reference proteome</keyword>
<accession>A0A1N7N3W4</accession>
<dbReference type="Pfam" id="PF00535">
    <property type="entry name" value="Glycos_transf_2"/>
    <property type="match status" value="1"/>
</dbReference>
<evidence type="ECO:0000313" key="2">
    <source>
        <dbReference type="EMBL" id="SIS93024.1"/>
    </source>
</evidence>
<dbReference type="GO" id="GO:0016758">
    <property type="term" value="F:hexosyltransferase activity"/>
    <property type="evidence" value="ECO:0007669"/>
    <property type="project" value="UniProtKB-ARBA"/>
</dbReference>
<evidence type="ECO:0000259" key="1">
    <source>
        <dbReference type="Pfam" id="PF00535"/>
    </source>
</evidence>